<dbReference type="PANTHER" id="PTHR48228:SF5">
    <property type="entry name" value="ALPHA-METHYLACYL-COA RACEMASE"/>
    <property type="match status" value="1"/>
</dbReference>
<keyword evidence="2" id="KW-1185">Reference proteome</keyword>
<dbReference type="GO" id="GO:0016740">
    <property type="term" value="F:transferase activity"/>
    <property type="evidence" value="ECO:0007669"/>
    <property type="project" value="UniProtKB-KW"/>
</dbReference>
<gene>
    <name evidence="1" type="ORF">ORI27_29590</name>
</gene>
<dbReference type="Pfam" id="PF02515">
    <property type="entry name" value="CoA_transf_3"/>
    <property type="match status" value="1"/>
</dbReference>
<name>A0ABT3SPV3_9MYCO</name>
<dbReference type="Gene3D" id="3.30.1540.10">
    <property type="entry name" value="formyl-coa transferase, domain 3"/>
    <property type="match status" value="1"/>
</dbReference>
<dbReference type="Proteomes" id="UP001300745">
    <property type="component" value="Unassembled WGS sequence"/>
</dbReference>
<evidence type="ECO:0000313" key="2">
    <source>
        <dbReference type="Proteomes" id="UP001300745"/>
    </source>
</evidence>
<evidence type="ECO:0000313" key="1">
    <source>
        <dbReference type="EMBL" id="MCX2940852.1"/>
    </source>
</evidence>
<reference evidence="1 2" key="1">
    <citation type="submission" date="2022-11" db="EMBL/GenBank/DDBJ databases">
        <title>Mycobacterium sp. nov.</title>
        <authorList>
            <person name="Papic B."/>
            <person name="Spicic S."/>
            <person name="Duvnjak S."/>
        </authorList>
    </citation>
    <scope>NUCLEOTIDE SEQUENCE [LARGE SCALE GENOMIC DNA]</scope>
    <source>
        <strain evidence="1 2">CVI_P4</strain>
    </source>
</reference>
<protein>
    <submittedName>
        <fullName evidence="1">CoA transferase</fullName>
    </submittedName>
</protein>
<dbReference type="InterPro" id="IPR023606">
    <property type="entry name" value="CoA-Trfase_III_dom_1_sf"/>
</dbReference>
<dbReference type="PANTHER" id="PTHR48228">
    <property type="entry name" value="SUCCINYL-COA--D-CITRAMALATE COA-TRANSFERASE"/>
    <property type="match status" value="1"/>
</dbReference>
<dbReference type="InterPro" id="IPR050509">
    <property type="entry name" value="CoA-transferase_III"/>
</dbReference>
<proteinExistence type="predicted"/>
<keyword evidence="1" id="KW-0808">Transferase</keyword>
<dbReference type="EMBL" id="JAPJDO010000049">
    <property type="protein sequence ID" value="MCX2940852.1"/>
    <property type="molecule type" value="Genomic_DNA"/>
</dbReference>
<comment type="caution">
    <text evidence="1">The sequence shown here is derived from an EMBL/GenBank/DDBJ whole genome shotgun (WGS) entry which is preliminary data.</text>
</comment>
<dbReference type="Gene3D" id="3.40.50.10540">
    <property type="entry name" value="Crotonobetainyl-coa:carnitine coa-transferase, domain 1"/>
    <property type="match status" value="1"/>
</dbReference>
<dbReference type="InterPro" id="IPR003673">
    <property type="entry name" value="CoA-Trfase_fam_III"/>
</dbReference>
<dbReference type="InterPro" id="IPR044855">
    <property type="entry name" value="CoA-Trfase_III_dom3_sf"/>
</dbReference>
<accession>A0ABT3SPV3</accession>
<organism evidence="1 2">
    <name type="scientific">Mycobacterium pinniadriaticum</name>
    <dbReference type="NCBI Taxonomy" id="2994102"/>
    <lineage>
        <taxon>Bacteria</taxon>
        <taxon>Bacillati</taxon>
        <taxon>Actinomycetota</taxon>
        <taxon>Actinomycetes</taxon>
        <taxon>Mycobacteriales</taxon>
        <taxon>Mycobacteriaceae</taxon>
        <taxon>Mycobacterium</taxon>
    </lineage>
</organism>
<dbReference type="SUPFAM" id="SSF89796">
    <property type="entry name" value="CoA-transferase family III (CaiB/BaiF)"/>
    <property type="match status" value="1"/>
</dbReference>
<dbReference type="RefSeq" id="WP_266000722.1">
    <property type="nucleotide sequence ID" value="NZ_JAPJDN010000049.1"/>
</dbReference>
<sequence length="415" mass="43756">MSASSCQPLAGVRIVEISSFVAVPLAGMTLAQLGAEVIRVDPVGGAADYHRWPLAEGGESIYWAGLNKGKRSVAADIRAPEGQRLVARLIADAGVLITNVAGRQWHSYETLRAERADLIHLEVIGRGDGSTGVDYTVNAATGFPLVTGPASQCEPVNHVLPAWDVSCGLYAVLAIFAALRRRDVTGQGGSIRLPLDDVALATAANLGFLTEVMVNGTQRPRLGNSLFGQYGQNFTSGDGVAFMVVALTGRHFRDLAELTGTAKAVAAVGEALDADFNDEGQRYEHRDVLSGLFATWFRCHTADEVTAALSSSSVLWDRYLSFAEVVEHPRVTANPLFTTLEQPRIGTYLAPGLPMSIDGVHCAPQPAPALGDDTAAVLAEHLGISEQEIAALIQSGAVATGTVHSAAAQELSHRG</sequence>